<protein>
    <submittedName>
        <fullName evidence="2">C2H2-type domain-containing protein</fullName>
    </submittedName>
</protein>
<keyword evidence="1" id="KW-1185">Reference proteome</keyword>
<dbReference type="Proteomes" id="UP000492821">
    <property type="component" value="Unassembled WGS sequence"/>
</dbReference>
<evidence type="ECO:0000313" key="1">
    <source>
        <dbReference type="Proteomes" id="UP000492821"/>
    </source>
</evidence>
<dbReference type="AlphaFoldDB" id="A0A7E4VK27"/>
<sequence>MAILMCSLCRRAFRRLQVRGSCVTQHLPVNPRCTHLHCANHHPWPQAMKNIRSTWIVPASAMRAVNPKDVVPASETDGGFSPRLWTAAIKKKTHSPFRSHLFIGRVLRPGSQPAPSRTIKNSRSHMACV</sequence>
<reference evidence="2" key="2">
    <citation type="submission" date="2020-10" db="UniProtKB">
        <authorList>
            <consortium name="WormBaseParasite"/>
        </authorList>
    </citation>
    <scope>IDENTIFICATION</scope>
</reference>
<dbReference type="WBParaSite" id="Pan_g22123.t1">
    <property type="protein sequence ID" value="Pan_g22123.t1"/>
    <property type="gene ID" value="Pan_g22123"/>
</dbReference>
<name>A0A7E4VK27_PANRE</name>
<accession>A0A7E4VK27</accession>
<evidence type="ECO:0000313" key="2">
    <source>
        <dbReference type="WBParaSite" id="Pan_g22123.t1"/>
    </source>
</evidence>
<organism evidence="1 2">
    <name type="scientific">Panagrellus redivivus</name>
    <name type="common">Microworm</name>
    <dbReference type="NCBI Taxonomy" id="6233"/>
    <lineage>
        <taxon>Eukaryota</taxon>
        <taxon>Metazoa</taxon>
        <taxon>Ecdysozoa</taxon>
        <taxon>Nematoda</taxon>
        <taxon>Chromadorea</taxon>
        <taxon>Rhabditida</taxon>
        <taxon>Tylenchina</taxon>
        <taxon>Panagrolaimomorpha</taxon>
        <taxon>Panagrolaimoidea</taxon>
        <taxon>Panagrolaimidae</taxon>
        <taxon>Panagrellus</taxon>
    </lineage>
</organism>
<proteinExistence type="predicted"/>
<reference evidence="1" key="1">
    <citation type="journal article" date="2013" name="Genetics">
        <title>The draft genome and transcriptome of Panagrellus redivivus are shaped by the harsh demands of a free-living lifestyle.</title>
        <authorList>
            <person name="Srinivasan J."/>
            <person name="Dillman A.R."/>
            <person name="Macchietto M.G."/>
            <person name="Heikkinen L."/>
            <person name="Lakso M."/>
            <person name="Fracchia K.M."/>
            <person name="Antoshechkin I."/>
            <person name="Mortazavi A."/>
            <person name="Wong G."/>
            <person name="Sternberg P.W."/>
        </authorList>
    </citation>
    <scope>NUCLEOTIDE SEQUENCE [LARGE SCALE GENOMIC DNA]</scope>
    <source>
        <strain evidence="1">MT8872</strain>
    </source>
</reference>